<accession>A0A378JGZ6</accession>
<dbReference type="OrthoDB" id="9808943at2"/>
<comment type="similarity">
    <text evidence="1">Belongs to the RutC family.</text>
</comment>
<dbReference type="GO" id="GO:0019239">
    <property type="term" value="F:deaminase activity"/>
    <property type="evidence" value="ECO:0007669"/>
    <property type="project" value="TreeGrafter"/>
</dbReference>
<dbReference type="PANTHER" id="PTHR11803:SF58">
    <property type="entry name" value="PROTEIN HMF1-RELATED"/>
    <property type="match status" value="1"/>
</dbReference>
<evidence type="ECO:0000313" key="3">
    <source>
        <dbReference type="Proteomes" id="UP000254794"/>
    </source>
</evidence>
<proteinExistence type="inferred from homology"/>
<gene>
    <name evidence="2" type="primary">yjgH</name>
    <name evidence="2" type="ORF">NCTC13316_00536</name>
</gene>
<dbReference type="AlphaFoldDB" id="A0A378JGZ6"/>
<protein>
    <submittedName>
        <fullName evidence="2">RutC family protein yjgH</fullName>
    </submittedName>
</protein>
<dbReference type="InterPro" id="IPR035959">
    <property type="entry name" value="RutC-like_sf"/>
</dbReference>
<evidence type="ECO:0000313" key="2">
    <source>
        <dbReference type="EMBL" id="STX50455.1"/>
    </source>
</evidence>
<evidence type="ECO:0000256" key="1">
    <source>
        <dbReference type="ARBA" id="ARBA00010552"/>
    </source>
</evidence>
<organism evidence="2 3">
    <name type="scientific">Legionella busanensis</name>
    <dbReference type="NCBI Taxonomy" id="190655"/>
    <lineage>
        <taxon>Bacteria</taxon>
        <taxon>Pseudomonadati</taxon>
        <taxon>Pseudomonadota</taxon>
        <taxon>Gammaproteobacteria</taxon>
        <taxon>Legionellales</taxon>
        <taxon>Legionellaceae</taxon>
        <taxon>Legionella</taxon>
    </lineage>
</organism>
<dbReference type="Gene3D" id="3.30.1330.40">
    <property type="entry name" value="RutC-like"/>
    <property type="match status" value="1"/>
</dbReference>
<dbReference type="Proteomes" id="UP000254794">
    <property type="component" value="Unassembled WGS sequence"/>
</dbReference>
<dbReference type="GO" id="GO:0005829">
    <property type="term" value="C:cytosol"/>
    <property type="evidence" value="ECO:0007669"/>
    <property type="project" value="TreeGrafter"/>
</dbReference>
<dbReference type="PANTHER" id="PTHR11803">
    <property type="entry name" value="2-IMINOBUTANOATE/2-IMINOPROPANOATE DEAMINASE RIDA"/>
    <property type="match status" value="1"/>
</dbReference>
<dbReference type="EMBL" id="UGOD01000001">
    <property type="protein sequence ID" value="STX50455.1"/>
    <property type="molecule type" value="Genomic_DNA"/>
</dbReference>
<name>A0A378JGZ6_9GAMM</name>
<dbReference type="Pfam" id="PF01042">
    <property type="entry name" value="Ribonuc_L-PSP"/>
    <property type="match status" value="1"/>
</dbReference>
<dbReference type="SUPFAM" id="SSF55298">
    <property type="entry name" value="YjgF-like"/>
    <property type="match status" value="1"/>
</dbReference>
<dbReference type="InterPro" id="IPR006175">
    <property type="entry name" value="YjgF/YER057c/UK114"/>
</dbReference>
<sequence length="129" mass="14140">MKKIIEVPDLLSYEKYGFTQCVQYGDLIFVTGQSGQDKEGRIVAPDMESQTRQTFKNIEYALKAAHSSLDNIVSMTSYIVDINTNGQSYFQARKACMPNSAYTSTSIGVAALAIPGLLIEVTCIASINK</sequence>
<dbReference type="RefSeq" id="WP_115330172.1">
    <property type="nucleotide sequence ID" value="NZ_CAAAHP010000004.1"/>
</dbReference>
<dbReference type="CDD" id="cd00448">
    <property type="entry name" value="YjgF_YER057c_UK114_family"/>
    <property type="match status" value="1"/>
</dbReference>
<reference evidence="2 3" key="1">
    <citation type="submission" date="2018-06" db="EMBL/GenBank/DDBJ databases">
        <authorList>
            <consortium name="Pathogen Informatics"/>
            <person name="Doyle S."/>
        </authorList>
    </citation>
    <scope>NUCLEOTIDE SEQUENCE [LARGE SCALE GENOMIC DNA]</scope>
    <source>
        <strain evidence="2 3">NCTC13316</strain>
    </source>
</reference>
<keyword evidence="3" id="KW-1185">Reference proteome</keyword>